<evidence type="ECO:0000313" key="3">
    <source>
        <dbReference type="EMBL" id="MDQ0274221.1"/>
    </source>
</evidence>
<dbReference type="HAMAP" id="MF_00048">
    <property type="entry name" value="UPF0102"/>
    <property type="match status" value="1"/>
</dbReference>
<dbReference type="InterPro" id="IPR011856">
    <property type="entry name" value="tRNA_endonuc-like_dom_sf"/>
</dbReference>
<accession>A0ABU0ATW3</accession>
<dbReference type="InterPro" id="IPR003509">
    <property type="entry name" value="UPF0102_YraN-like"/>
</dbReference>
<keyword evidence="3" id="KW-0540">Nuclease</keyword>
<dbReference type="Gene3D" id="3.40.1350.10">
    <property type="match status" value="1"/>
</dbReference>
<keyword evidence="3" id="KW-0255">Endonuclease</keyword>
<dbReference type="GO" id="GO:0004519">
    <property type="term" value="F:endonuclease activity"/>
    <property type="evidence" value="ECO:0007669"/>
    <property type="project" value="UniProtKB-KW"/>
</dbReference>
<dbReference type="InterPro" id="IPR011335">
    <property type="entry name" value="Restrct_endonuc-II-like"/>
</dbReference>
<dbReference type="NCBIfam" id="NF009150">
    <property type="entry name" value="PRK12497.1-3"/>
    <property type="match status" value="1"/>
</dbReference>
<dbReference type="EMBL" id="JAUSTN010000001">
    <property type="protein sequence ID" value="MDQ0274221.1"/>
    <property type="molecule type" value="Genomic_DNA"/>
</dbReference>
<keyword evidence="4" id="KW-1185">Reference proteome</keyword>
<dbReference type="Proteomes" id="UP001236559">
    <property type="component" value="Unassembled WGS sequence"/>
</dbReference>
<dbReference type="NCBIfam" id="TIGR00252">
    <property type="entry name" value="YraN family protein"/>
    <property type="match status" value="1"/>
</dbReference>
<protein>
    <recommendedName>
        <fullName evidence="2">UPF0102 protein J2S72_000217</fullName>
    </recommendedName>
</protein>
<name>A0ABU0ATW3_9FIRM</name>
<gene>
    <name evidence="3" type="ORF">J2S72_000217</name>
</gene>
<keyword evidence="3" id="KW-0378">Hydrolase</keyword>
<comment type="similarity">
    <text evidence="1 2">Belongs to the UPF0102 family.</text>
</comment>
<dbReference type="Pfam" id="PF02021">
    <property type="entry name" value="UPF0102"/>
    <property type="match status" value="1"/>
</dbReference>
<evidence type="ECO:0000256" key="2">
    <source>
        <dbReference type="HAMAP-Rule" id="MF_00048"/>
    </source>
</evidence>
<evidence type="ECO:0000256" key="1">
    <source>
        <dbReference type="ARBA" id="ARBA00006738"/>
    </source>
</evidence>
<comment type="caution">
    <text evidence="3">The sequence shown here is derived from an EMBL/GenBank/DDBJ whole genome shotgun (WGS) entry which is preliminary data.</text>
</comment>
<reference evidence="3 4" key="1">
    <citation type="submission" date="2023-07" db="EMBL/GenBank/DDBJ databases">
        <title>Genomic Encyclopedia of Type Strains, Phase IV (KMG-IV): sequencing the most valuable type-strain genomes for metagenomic binning, comparative biology and taxonomic classification.</title>
        <authorList>
            <person name="Goeker M."/>
        </authorList>
    </citation>
    <scope>NUCLEOTIDE SEQUENCE [LARGE SCALE GENOMIC DNA]</scope>
    <source>
        <strain evidence="3 4">DSM 22616</strain>
    </source>
</reference>
<organism evidence="3 4">
    <name type="scientific">Peptoniphilus koenoeneniae</name>
    <dbReference type="NCBI Taxonomy" id="507751"/>
    <lineage>
        <taxon>Bacteria</taxon>
        <taxon>Bacillati</taxon>
        <taxon>Bacillota</taxon>
        <taxon>Tissierellia</taxon>
        <taxon>Tissierellales</taxon>
        <taxon>Peptoniphilaceae</taxon>
        <taxon>Peptoniphilus</taxon>
    </lineage>
</organism>
<proteinExistence type="inferred from homology"/>
<dbReference type="CDD" id="cd20736">
    <property type="entry name" value="PoNe_Nuclease"/>
    <property type="match status" value="1"/>
</dbReference>
<evidence type="ECO:0000313" key="4">
    <source>
        <dbReference type="Proteomes" id="UP001236559"/>
    </source>
</evidence>
<dbReference type="RefSeq" id="WP_023056217.1">
    <property type="nucleotide sequence ID" value="NZ_JAUSTN010000001.1"/>
</dbReference>
<dbReference type="NCBIfam" id="NF009154">
    <property type="entry name" value="PRK12497.3-3"/>
    <property type="match status" value="1"/>
</dbReference>
<sequence length="116" mass="13495">MNKYYGNLGEDIACNFLKNEGYEILDRNYRIINSEIDIIARDRATLVFVEVKTRNNENYGRAVEAVTDTKIKRIITGAKNYIYTKKFFDVSVRFDVIEVYLKSGKINHIKDAFSVL</sequence>
<dbReference type="PANTHER" id="PTHR34039">
    <property type="entry name" value="UPF0102 PROTEIN YRAN"/>
    <property type="match status" value="1"/>
</dbReference>
<dbReference type="SUPFAM" id="SSF52980">
    <property type="entry name" value="Restriction endonuclease-like"/>
    <property type="match status" value="1"/>
</dbReference>
<dbReference type="PANTHER" id="PTHR34039:SF1">
    <property type="entry name" value="UPF0102 PROTEIN YRAN"/>
    <property type="match status" value="1"/>
</dbReference>